<accession>A0AAJ7TWL0</accession>
<name>A0AAJ7TWL0_PETMA</name>
<protein>
    <submittedName>
        <fullName evidence="6">Protein RCC2 homolog</fullName>
    </submittedName>
</protein>
<dbReference type="PROSITE" id="PS50012">
    <property type="entry name" value="RCC1_3"/>
    <property type="match status" value="5"/>
</dbReference>
<feature type="repeat" description="RCC1" evidence="2">
    <location>
        <begin position="376"/>
        <end position="429"/>
    </location>
</feature>
<feature type="compositionally biased region" description="Low complexity" evidence="3">
    <location>
        <begin position="72"/>
        <end position="84"/>
    </location>
</feature>
<feature type="domain" description="RCC1-like" evidence="4">
    <location>
        <begin position="115"/>
        <end position="404"/>
    </location>
</feature>
<dbReference type="KEGG" id="pmrn:116950556"/>
<dbReference type="InterPro" id="IPR000408">
    <property type="entry name" value="Reg_chr_condens"/>
</dbReference>
<dbReference type="PANTHER" id="PTHR46207:SF1">
    <property type="entry name" value="PROTEIN RCC2"/>
    <property type="match status" value="1"/>
</dbReference>
<dbReference type="PRINTS" id="PR00633">
    <property type="entry name" value="RCCNDNSATION"/>
</dbReference>
<dbReference type="Proteomes" id="UP001318040">
    <property type="component" value="Chromosome 39"/>
</dbReference>
<dbReference type="AlphaFoldDB" id="A0AAJ7TWL0"/>
<evidence type="ECO:0000256" key="2">
    <source>
        <dbReference type="PROSITE-ProRule" id="PRU00235"/>
    </source>
</evidence>
<evidence type="ECO:0000259" key="4">
    <source>
        <dbReference type="Pfam" id="PF25390"/>
    </source>
</evidence>
<reference evidence="6" key="1">
    <citation type="submission" date="2025-08" db="UniProtKB">
        <authorList>
            <consortium name="RefSeq"/>
        </authorList>
    </citation>
    <scope>IDENTIFICATION</scope>
    <source>
        <tissue evidence="6">Sperm</tissue>
    </source>
</reference>
<dbReference type="InterPro" id="IPR028641">
    <property type="entry name" value="RCC2"/>
</dbReference>
<dbReference type="GO" id="GO:0016020">
    <property type="term" value="C:membrane"/>
    <property type="evidence" value="ECO:0007669"/>
    <property type="project" value="TreeGrafter"/>
</dbReference>
<dbReference type="FunFam" id="2.130.10.30:FF:000022">
    <property type="entry name" value="RCC2 isoform 1"/>
    <property type="match status" value="1"/>
</dbReference>
<sequence length="549" mass="58992">MPRRKSSAKDDDDDDEDDDALEEEDDDGGDDDGGDGEDDDVDDGDDSIVRRGVKRARRDDGRASGSGIIIVTSSSSSPTPQLPSSSPPPAPPSSSSSSSSPSTSSAAAAAAARTPANVVIGSSLDGAKFRGQLLICGATNWDLVGRREVPKQQAAFRNLGQNLWAPHRYGSLRDIAVSRVITGPCAAHSLLISTRGLVYSWGRGEKGQLGHGDTCRVDVPRIIDTLKECVIVDGACGRSHTLCLTDTGTVYAFGENRLGQLGLGNQTDAVPSPTQIVYSGRQVVKVACGAEFSVFIDCDGNLFSFGCPEYGQLGHNTDGRYIVRAQRIEFVCELAPRRLARFIEKTRDGQVLTVRGVVVRDVACGANHTIALDTRGRVFTWGFGGYGRLGHAEQKDELLPRLVKLLDRPAPAVNSVRAGYSCTFAINVVGTLYFWGSTNTSRDPTMYPKAVHDLCGTHVRSLACGKSSILITSDESTMSWGPWPTYGELGYGEGKQRSSSMPQELKKLSGIHIHEVAMGFAHSLLLARDDSEEDKALVRQIPEYCPRAL</sequence>
<dbReference type="RefSeq" id="XP_032824326.1">
    <property type="nucleotide sequence ID" value="XM_032968435.1"/>
</dbReference>
<evidence type="ECO:0000256" key="3">
    <source>
        <dbReference type="SAM" id="MobiDB-lite"/>
    </source>
</evidence>
<dbReference type="SUPFAM" id="SSF50985">
    <property type="entry name" value="RCC1/BLIP-II"/>
    <property type="match status" value="1"/>
</dbReference>
<dbReference type="PANTHER" id="PTHR46207">
    <property type="entry name" value="PROTEIN RCC2"/>
    <property type="match status" value="1"/>
</dbReference>
<gene>
    <name evidence="6" type="primary">LOC116950556</name>
</gene>
<feature type="compositionally biased region" description="Acidic residues" evidence="3">
    <location>
        <begin position="10"/>
        <end position="46"/>
    </location>
</feature>
<feature type="region of interest" description="Disordered" evidence="3">
    <location>
        <begin position="1"/>
        <end position="108"/>
    </location>
</feature>
<dbReference type="GO" id="GO:0031267">
    <property type="term" value="F:small GTPase binding"/>
    <property type="evidence" value="ECO:0007669"/>
    <property type="project" value="TreeGrafter"/>
</dbReference>
<feature type="repeat" description="RCC1" evidence="2">
    <location>
        <begin position="248"/>
        <end position="299"/>
    </location>
</feature>
<keyword evidence="1" id="KW-0677">Repeat</keyword>
<dbReference type="InterPro" id="IPR058923">
    <property type="entry name" value="RCC1-like_dom"/>
</dbReference>
<evidence type="ECO:0000256" key="1">
    <source>
        <dbReference type="ARBA" id="ARBA00022737"/>
    </source>
</evidence>
<dbReference type="InterPro" id="IPR009091">
    <property type="entry name" value="RCC1/BLIP-II"/>
</dbReference>
<dbReference type="Pfam" id="PF25390">
    <property type="entry name" value="WD40_RLD"/>
    <property type="match status" value="1"/>
</dbReference>
<feature type="repeat" description="RCC1" evidence="2">
    <location>
        <begin position="196"/>
        <end position="247"/>
    </location>
</feature>
<feature type="compositionally biased region" description="Low complexity" evidence="3">
    <location>
        <begin position="93"/>
        <end position="108"/>
    </location>
</feature>
<evidence type="ECO:0000313" key="6">
    <source>
        <dbReference type="RefSeq" id="XP_032824326.1"/>
    </source>
</evidence>
<organism evidence="5 6">
    <name type="scientific">Petromyzon marinus</name>
    <name type="common">Sea lamprey</name>
    <dbReference type="NCBI Taxonomy" id="7757"/>
    <lineage>
        <taxon>Eukaryota</taxon>
        <taxon>Metazoa</taxon>
        <taxon>Chordata</taxon>
        <taxon>Craniata</taxon>
        <taxon>Vertebrata</taxon>
        <taxon>Cyclostomata</taxon>
        <taxon>Hyperoartia</taxon>
        <taxon>Petromyzontiformes</taxon>
        <taxon>Petromyzontidae</taxon>
        <taxon>Petromyzon</taxon>
    </lineage>
</organism>
<proteinExistence type="predicted"/>
<feature type="repeat" description="RCC1" evidence="2">
    <location>
        <begin position="475"/>
        <end position="529"/>
    </location>
</feature>
<feature type="repeat" description="RCC1" evidence="2">
    <location>
        <begin position="300"/>
        <end position="375"/>
    </location>
</feature>
<evidence type="ECO:0000313" key="5">
    <source>
        <dbReference type="Proteomes" id="UP001318040"/>
    </source>
</evidence>
<dbReference type="Gene3D" id="2.130.10.30">
    <property type="entry name" value="Regulator of chromosome condensation 1/beta-lactamase-inhibitor protein II"/>
    <property type="match status" value="2"/>
</dbReference>
<keyword evidence="5" id="KW-1185">Reference proteome</keyword>
<dbReference type="PROSITE" id="PS00626">
    <property type="entry name" value="RCC1_2"/>
    <property type="match status" value="1"/>
</dbReference>